<dbReference type="PIRSF" id="PIRSF031501">
    <property type="entry name" value="QueT"/>
    <property type="match status" value="1"/>
</dbReference>
<dbReference type="AlphaFoldDB" id="A0A0X8FKR1"/>
<dbReference type="PANTHER" id="PTHR40044:SF1">
    <property type="entry name" value="INTEGRAL MEMBRANE PROTEIN"/>
    <property type="match status" value="1"/>
</dbReference>
<sequence length="178" mass="19903">MNTQTQASWTTLDLTKMAMVAALYVVLTLFMAPISLAGLQLRFSEGLNFLALYNKRYIPALTLGVFIVNYFAYGPWDMVVGSAGTFIFLYLGRWLAKVIAGGLARYSKFNGNLMGVQYLVLNIIFASSMFTIALLVKFLGADQAFWTLYLSMATAEFIAMGLGGIIIYWLSQRIDFYQ</sequence>
<dbReference type="InterPro" id="IPR010387">
    <property type="entry name" value="QueT"/>
</dbReference>
<dbReference type="EMBL" id="CP014163">
    <property type="protein sequence ID" value="AMB99104.1"/>
    <property type="molecule type" value="Genomic_DNA"/>
</dbReference>
<protein>
    <submittedName>
        <fullName evidence="1">Uncharacterized protein</fullName>
    </submittedName>
</protein>
<reference evidence="2" key="2">
    <citation type="submission" date="2016-01" db="EMBL/GenBank/DDBJ databases">
        <title>Six Aerococcus type strain genome sequencing and assembly using PacBio and Illumina Hiseq.</title>
        <authorList>
            <person name="Carkaci D."/>
            <person name="Dargis R."/>
            <person name="Nielsen X.C."/>
            <person name="Skovgaard O."/>
            <person name="Fuursted K."/>
            <person name="Christensen J.J."/>
        </authorList>
    </citation>
    <scope>NUCLEOTIDE SEQUENCE [LARGE SCALE GENOMIC DNA]</scope>
    <source>
        <strain evidence="2">CCUG42038B</strain>
    </source>
</reference>
<dbReference type="RefSeq" id="WP_067978223.1">
    <property type="nucleotide sequence ID" value="NZ_CP014163.1"/>
</dbReference>
<dbReference type="KEGG" id="auh:AWM75_03400"/>
<evidence type="ECO:0000313" key="2">
    <source>
        <dbReference type="Proteomes" id="UP000062260"/>
    </source>
</evidence>
<dbReference type="Pfam" id="PF06177">
    <property type="entry name" value="QueT"/>
    <property type="match status" value="1"/>
</dbReference>
<dbReference type="PANTHER" id="PTHR40044">
    <property type="entry name" value="INTEGRAL MEMBRANE PROTEIN-RELATED"/>
    <property type="match status" value="1"/>
</dbReference>
<keyword evidence="2" id="KW-1185">Reference proteome</keyword>
<accession>A0A0X8FKR1</accession>
<gene>
    <name evidence="1" type="ORF">AWM75_03400</name>
</gene>
<evidence type="ECO:0000313" key="1">
    <source>
        <dbReference type="EMBL" id="AMB99104.1"/>
    </source>
</evidence>
<dbReference type="OrthoDB" id="1706970at2"/>
<dbReference type="STRING" id="128944.AWM75_03400"/>
<reference evidence="1 2" key="1">
    <citation type="journal article" date="2016" name="Genome Announc.">
        <title>Complete Genome Sequences of Aerococcus christensenii CCUG 28831T, Aerococcus sanguinicola CCUG 43001T, Aerococcus urinae CCUG 36881T, Aerococcus urinaeequi CCUG 28094T, Aerococcus urinaehominis CCUG 42038 BT, and Aerococcus viridans CCUG 4311T.</title>
        <authorList>
            <person name="Carkaci D."/>
            <person name="Dargis R."/>
            <person name="Nielsen X.C."/>
            <person name="Skovgaard O."/>
            <person name="Fuursted K."/>
            <person name="Christensen J.J."/>
        </authorList>
    </citation>
    <scope>NUCLEOTIDE SEQUENCE [LARGE SCALE GENOMIC DNA]</scope>
    <source>
        <strain evidence="1 2">CCUG42038B</strain>
    </source>
</reference>
<name>A0A0X8FKR1_9LACT</name>
<proteinExistence type="predicted"/>
<dbReference type="Proteomes" id="UP000062260">
    <property type="component" value="Chromosome"/>
</dbReference>
<organism evidence="1 2">
    <name type="scientific">Aerococcus urinaehominis</name>
    <dbReference type="NCBI Taxonomy" id="128944"/>
    <lineage>
        <taxon>Bacteria</taxon>
        <taxon>Bacillati</taxon>
        <taxon>Bacillota</taxon>
        <taxon>Bacilli</taxon>
        <taxon>Lactobacillales</taxon>
        <taxon>Aerococcaceae</taxon>
        <taxon>Aerococcus</taxon>
    </lineage>
</organism>